<comment type="function">
    <text evidence="23">Lysosomal dipeptide uniporter that selectively exports lysine, arginine or histidine-containing dipeptides with a net positive charge from the lysosome lumen into the cytosol. Could play a role in a specific type of protein O-glycosylation indirectly regulating macrophages migration and tissue invasion. Also essential for liver homeostasis.</text>
</comment>
<dbReference type="PROSITE" id="PS50850">
    <property type="entry name" value="MFS"/>
    <property type="match status" value="1"/>
</dbReference>
<dbReference type="AlphaFoldDB" id="A0A5B8RCE6"/>
<sequence length="457" mass="47652">MGIEPPATSTDTAGSTRAPTAVHGRAPVPTTLRTGTRGSRRWRALSYGLLATAFYIGFFNRFAPATFSLPIGRSFELGAAGIGALAATHFWVYTLMQIPAGMLVDRLGVRWPATAGTLLTGAGALTLGLAPSYPVALAGPLLVGIGMSIVFVAVMKNNALWFAGRRFGLVTGVTLLAAALGSISAEAPAYALLRVLDWRSIFVSLGAATIGVGALIALLWRHPAETGHDCPPPGAAAPGGTALARRRAWLGAARQPQLWLVLLAISGTNGTFYAFAGLWGTHLLGNGFGLSGNTASWIITCALVPYGLGSLLVGHVSDWLRTRKAFICLASLVGALAWAWLLFGPWSGAATGLACFLVLGLSSAQVVVSFATVKESVSEDVIGVALALVNMGVFLTTAVVQTGYGWFVSWVSTAPASPATYRTALWLPAMLSVAGLAAALLVRETYPPAEPRQRRRP</sequence>
<evidence type="ECO:0000256" key="6">
    <source>
        <dbReference type="ARBA" id="ARBA00023136"/>
    </source>
</evidence>
<evidence type="ECO:0000256" key="15">
    <source>
        <dbReference type="ARBA" id="ARBA00044899"/>
    </source>
</evidence>
<evidence type="ECO:0000256" key="14">
    <source>
        <dbReference type="ARBA" id="ARBA00044898"/>
    </source>
</evidence>
<gene>
    <name evidence="28" type="primary">lgoT_2</name>
    <name evidence="28" type="ORF">KBTEX_02638</name>
</gene>
<feature type="transmembrane region" description="Helical" evidence="26">
    <location>
        <begin position="424"/>
        <end position="446"/>
    </location>
</feature>
<evidence type="ECO:0000256" key="10">
    <source>
        <dbReference type="ARBA" id="ARBA00044881"/>
    </source>
</evidence>
<evidence type="ECO:0000256" key="2">
    <source>
        <dbReference type="ARBA" id="ARBA00008335"/>
    </source>
</evidence>
<feature type="transmembrane region" description="Helical" evidence="26">
    <location>
        <begin position="256"/>
        <end position="275"/>
    </location>
</feature>
<comment type="catalytic activity">
    <reaction evidence="13">
        <text>L-alpha-aminoacyl-L-lysine(out) = L-alpha-aminoacyl-L-lysine(in)</text>
        <dbReference type="Rhea" id="RHEA:79383"/>
        <dbReference type="ChEBI" id="CHEBI:229966"/>
    </reaction>
</comment>
<dbReference type="Gene3D" id="1.20.1250.20">
    <property type="entry name" value="MFS general substrate transporter like domains"/>
    <property type="match status" value="2"/>
</dbReference>
<evidence type="ECO:0000256" key="7">
    <source>
        <dbReference type="ARBA" id="ARBA00023228"/>
    </source>
</evidence>
<evidence type="ECO:0000256" key="25">
    <source>
        <dbReference type="SAM" id="MobiDB-lite"/>
    </source>
</evidence>
<evidence type="ECO:0000256" key="24">
    <source>
        <dbReference type="ARBA" id="ARBA00046376"/>
    </source>
</evidence>
<evidence type="ECO:0000256" key="11">
    <source>
        <dbReference type="ARBA" id="ARBA00044884"/>
    </source>
</evidence>
<feature type="transmembrane region" description="Helical" evidence="26">
    <location>
        <begin position="108"/>
        <end position="129"/>
    </location>
</feature>
<comment type="catalytic activity">
    <reaction evidence="9">
        <text>L-histidyl-glycine(out) = L-histidyl-glycine(in)</text>
        <dbReference type="Rhea" id="RHEA:79395"/>
        <dbReference type="ChEBI" id="CHEBI:229957"/>
    </reaction>
</comment>
<comment type="catalytic activity">
    <reaction evidence="17">
        <text>L-arginyl-glycine(out) = L-arginyl-glycine(in)</text>
        <dbReference type="Rhea" id="RHEA:79391"/>
        <dbReference type="ChEBI" id="CHEBI:229955"/>
    </reaction>
</comment>
<evidence type="ECO:0000256" key="12">
    <source>
        <dbReference type="ARBA" id="ARBA00044891"/>
    </source>
</evidence>
<keyword evidence="3" id="KW-0813">Transport</keyword>
<dbReference type="SUPFAM" id="SSF103473">
    <property type="entry name" value="MFS general substrate transporter"/>
    <property type="match status" value="1"/>
</dbReference>
<feature type="transmembrane region" description="Helical" evidence="26">
    <location>
        <begin position="198"/>
        <end position="220"/>
    </location>
</feature>
<evidence type="ECO:0000256" key="8">
    <source>
        <dbReference type="ARBA" id="ARBA00044876"/>
    </source>
</evidence>
<comment type="subcellular location">
    <subcellularLocation>
        <location evidence="1">Lysosome membrane</location>
        <topology evidence="1">Multi-pass membrane protein</topology>
    </subcellularLocation>
</comment>
<dbReference type="InterPro" id="IPR052187">
    <property type="entry name" value="MFSD1"/>
</dbReference>
<organism evidence="28">
    <name type="scientific">uncultured organism</name>
    <dbReference type="NCBI Taxonomy" id="155900"/>
    <lineage>
        <taxon>unclassified sequences</taxon>
        <taxon>environmental samples</taxon>
    </lineage>
</organism>
<feature type="transmembrane region" description="Helical" evidence="26">
    <location>
        <begin position="349"/>
        <end position="370"/>
    </location>
</feature>
<comment type="catalytic activity">
    <reaction evidence="20">
        <text>L-lysyl-glycine(out) = L-lysyl-glycine(in)</text>
        <dbReference type="Rhea" id="RHEA:79407"/>
        <dbReference type="ChEBI" id="CHEBI:191202"/>
    </reaction>
</comment>
<evidence type="ECO:0000256" key="9">
    <source>
        <dbReference type="ARBA" id="ARBA00044878"/>
    </source>
</evidence>
<name>A0A5B8RCE6_9ZZZZ</name>
<evidence type="ECO:0000259" key="27">
    <source>
        <dbReference type="PROSITE" id="PS50850"/>
    </source>
</evidence>
<dbReference type="PANTHER" id="PTHR23512">
    <property type="entry name" value="MAJOR FACILITATOR SUPERFAMILY DOMAIN-CONTAINING PROTEIN 1"/>
    <property type="match status" value="1"/>
</dbReference>
<evidence type="ECO:0000256" key="17">
    <source>
        <dbReference type="ARBA" id="ARBA00044903"/>
    </source>
</evidence>
<feature type="domain" description="Major facilitator superfamily (MFS) profile" evidence="27">
    <location>
        <begin position="46"/>
        <end position="447"/>
    </location>
</feature>
<dbReference type="GO" id="GO:0022857">
    <property type="term" value="F:transmembrane transporter activity"/>
    <property type="evidence" value="ECO:0007669"/>
    <property type="project" value="InterPro"/>
</dbReference>
<evidence type="ECO:0000256" key="21">
    <source>
        <dbReference type="ARBA" id="ARBA00044985"/>
    </source>
</evidence>
<feature type="transmembrane region" description="Helical" evidence="26">
    <location>
        <begin position="382"/>
        <end position="404"/>
    </location>
</feature>
<keyword evidence="6 26" id="KW-0472">Membrane</keyword>
<evidence type="ECO:0000256" key="26">
    <source>
        <dbReference type="SAM" id="Phobius"/>
    </source>
</evidence>
<comment type="catalytic activity">
    <reaction evidence="14">
        <text>L-aspartyl-L-lysine(out) = L-aspartyl-L-lysine(in)</text>
        <dbReference type="Rhea" id="RHEA:79411"/>
        <dbReference type="ChEBI" id="CHEBI:229953"/>
    </reaction>
</comment>
<keyword evidence="4 26" id="KW-0812">Transmembrane</keyword>
<comment type="catalytic activity">
    <reaction evidence="16">
        <text>L-lysyl-L-lysine(out) = L-lysyl-L-lysine(in)</text>
        <dbReference type="Rhea" id="RHEA:79403"/>
        <dbReference type="ChEBI" id="CHEBI:229956"/>
    </reaction>
</comment>
<evidence type="ECO:0000256" key="4">
    <source>
        <dbReference type="ARBA" id="ARBA00022692"/>
    </source>
</evidence>
<feature type="transmembrane region" description="Helical" evidence="26">
    <location>
        <begin position="295"/>
        <end position="313"/>
    </location>
</feature>
<feature type="transmembrane region" description="Helical" evidence="26">
    <location>
        <begin position="135"/>
        <end position="155"/>
    </location>
</feature>
<comment type="catalytic activity">
    <reaction evidence="15">
        <text>L-arginyl-L-alpha-amino acid(out) = L-arginyl-L-alpha-amino acid(in)</text>
        <dbReference type="Rhea" id="RHEA:79371"/>
        <dbReference type="ChEBI" id="CHEBI:84315"/>
    </reaction>
</comment>
<feature type="transmembrane region" description="Helical" evidence="26">
    <location>
        <begin position="167"/>
        <end position="192"/>
    </location>
</feature>
<comment type="catalytic activity">
    <reaction evidence="18">
        <text>L-histidyl-L-alpha-amino acid(out) = L-histidyl-L-alpha-amino acid(in)</text>
        <dbReference type="Rhea" id="RHEA:79379"/>
        <dbReference type="ChEBI" id="CHEBI:229964"/>
    </reaction>
</comment>
<evidence type="ECO:0000256" key="18">
    <source>
        <dbReference type="ARBA" id="ARBA00044912"/>
    </source>
</evidence>
<dbReference type="InterPro" id="IPR036259">
    <property type="entry name" value="MFS_trans_sf"/>
</dbReference>
<evidence type="ECO:0000256" key="3">
    <source>
        <dbReference type="ARBA" id="ARBA00022448"/>
    </source>
</evidence>
<dbReference type="EMBL" id="MN079136">
    <property type="protein sequence ID" value="QEA06306.1"/>
    <property type="molecule type" value="Genomic_DNA"/>
</dbReference>
<comment type="catalytic activity">
    <reaction evidence="19">
        <text>L-alanyl-L-lysine(out) = L-alanyl-L-lysine(in)</text>
        <dbReference type="Rhea" id="RHEA:79415"/>
        <dbReference type="ChEBI" id="CHEBI:192470"/>
    </reaction>
</comment>
<proteinExistence type="inferred from homology"/>
<evidence type="ECO:0000256" key="16">
    <source>
        <dbReference type="ARBA" id="ARBA00044900"/>
    </source>
</evidence>
<evidence type="ECO:0000256" key="13">
    <source>
        <dbReference type="ARBA" id="ARBA00044893"/>
    </source>
</evidence>
<keyword evidence="5 26" id="KW-1133">Transmembrane helix</keyword>
<comment type="similarity">
    <text evidence="2">Belongs to the major facilitator superfamily.</text>
</comment>
<feature type="transmembrane region" description="Helical" evidence="26">
    <location>
        <begin position="75"/>
        <end position="96"/>
    </location>
</feature>
<evidence type="ECO:0000256" key="23">
    <source>
        <dbReference type="ARBA" id="ARBA00045709"/>
    </source>
</evidence>
<evidence type="ECO:0000256" key="19">
    <source>
        <dbReference type="ARBA" id="ARBA00044919"/>
    </source>
</evidence>
<evidence type="ECO:0000256" key="22">
    <source>
        <dbReference type="ARBA" id="ARBA00045018"/>
    </source>
</evidence>
<evidence type="ECO:0000256" key="20">
    <source>
        <dbReference type="ARBA" id="ARBA00044924"/>
    </source>
</evidence>
<comment type="catalytic activity">
    <reaction evidence="11">
        <text>L-alpha-aminoacyl-L-histidine(out) = L-alpha-aminoacyl-L-histidine(in)</text>
        <dbReference type="Rhea" id="RHEA:79375"/>
        <dbReference type="ChEBI" id="CHEBI:229967"/>
    </reaction>
</comment>
<dbReference type="Pfam" id="PF07690">
    <property type="entry name" value="MFS_1"/>
    <property type="match status" value="1"/>
</dbReference>
<dbReference type="InterPro" id="IPR020846">
    <property type="entry name" value="MFS_dom"/>
</dbReference>
<feature type="transmembrane region" description="Helical" evidence="26">
    <location>
        <begin position="44"/>
        <end position="63"/>
    </location>
</feature>
<dbReference type="InterPro" id="IPR011701">
    <property type="entry name" value="MFS"/>
</dbReference>
<accession>A0A5B8RCE6</accession>
<feature type="transmembrane region" description="Helical" evidence="26">
    <location>
        <begin position="325"/>
        <end position="343"/>
    </location>
</feature>
<evidence type="ECO:0000256" key="1">
    <source>
        <dbReference type="ARBA" id="ARBA00004155"/>
    </source>
</evidence>
<feature type="region of interest" description="Disordered" evidence="25">
    <location>
        <begin position="1"/>
        <end position="34"/>
    </location>
</feature>
<protein>
    <recommendedName>
        <fullName evidence="21">Lysosomal dipeptide transporter MFSD1</fullName>
    </recommendedName>
    <alternativeName>
        <fullName evidence="22">Major facilitator superfamily domain-containing protein 1</fullName>
    </alternativeName>
</protein>
<evidence type="ECO:0000256" key="5">
    <source>
        <dbReference type="ARBA" id="ARBA00022989"/>
    </source>
</evidence>
<keyword evidence="7" id="KW-0458">Lysosome</keyword>
<comment type="catalytic activity">
    <reaction evidence="12">
        <text>L-lysyl-L-alpha-amino acid(out) = L-lysyl-L-alpha-amino acid(in)</text>
        <dbReference type="Rhea" id="RHEA:79387"/>
        <dbReference type="ChEBI" id="CHEBI:229965"/>
    </reaction>
</comment>
<comment type="catalytic activity">
    <reaction evidence="10">
        <text>L-alpha-aminoacyl-L-arginine(out) = L-alpha-aminoacyl-L-arginine(in)</text>
        <dbReference type="Rhea" id="RHEA:79367"/>
        <dbReference type="ChEBI" id="CHEBI:229968"/>
    </reaction>
</comment>
<reference evidence="28" key="1">
    <citation type="submission" date="2019-06" db="EMBL/GenBank/DDBJ databases">
        <authorList>
            <person name="Murdoch R.W."/>
            <person name="Fathepure B."/>
        </authorList>
    </citation>
    <scope>NUCLEOTIDE SEQUENCE</scope>
</reference>
<feature type="compositionally biased region" description="Polar residues" evidence="25">
    <location>
        <begin position="7"/>
        <end position="18"/>
    </location>
</feature>
<dbReference type="PANTHER" id="PTHR23512:SF3">
    <property type="entry name" value="MAJOR FACILITATOR SUPERFAMILY DOMAIN-CONTAINING PROTEIN 1"/>
    <property type="match status" value="1"/>
</dbReference>
<comment type="catalytic activity">
    <reaction evidence="8">
        <text>L-lysyl-L-alanine(out) = L-lysyl-L-alanine(in)</text>
        <dbReference type="Rhea" id="RHEA:79399"/>
        <dbReference type="ChEBI" id="CHEBI:229954"/>
    </reaction>
</comment>
<comment type="subunit">
    <text evidence="24">Homodimer. Interacts with lysosomal protein GLMP (via lumenal domain); the interaction starts while both proteins are still in the endoplasmic reticulum and is required for stabilization of MFSD1 in lysosomes but has no direct effect on its targeting to lysosomes or transporter activity.</text>
</comment>
<evidence type="ECO:0000313" key="28">
    <source>
        <dbReference type="EMBL" id="QEA06306.1"/>
    </source>
</evidence>